<keyword evidence="2" id="KW-0805">Transcription regulation</keyword>
<reference evidence="7 8" key="1">
    <citation type="submission" date="2017-08" db="EMBL/GenBank/DDBJ databases">
        <title>Infants hospitalized years apart are colonized by the same room-sourced microbial strains.</title>
        <authorList>
            <person name="Brooks B."/>
            <person name="Olm M.R."/>
            <person name="Firek B.A."/>
            <person name="Baker R."/>
            <person name="Thomas B.C."/>
            <person name="Morowitz M.J."/>
            <person name="Banfield J.F."/>
        </authorList>
    </citation>
    <scope>NUCLEOTIDE SEQUENCE [LARGE SCALE GENOMIC DNA]</scope>
    <source>
        <strain evidence="7">S2_018_000_R3_110</strain>
    </source>
</reference>
<dbReference type="Gene3D" id="3.40.190.290">
    <property type="match status" value="1"/>
</dbReference>
<dbReference type="GO" id="GO:2000142">
    <property type="term" value="P:regulation of DNA-templated transcription initiation"/>
    <property type="evidence" value="ECO:0007669"/>
    <property type="project" value="TreeGrafter"/>
</dbReference>
<dbReference type="InterPro" id="IPR036390">
    <property type="entry name" value="WH_DNA-bd_sf"/>
</dbReference>
<keyword evidence="4" id="KW-0010">Activator</keyword>
<dbReference type="FunFam" id="1.10.10.10:FF:000001">
    <property type="entry name" value="LysR family transcriptional regulator"/>
    <property type="match status" value="1"/>
</dbReference>
<dbReference type="Gene3D" id="1.10.10.10">
    <property type="entry name" value="Winged helix-like DNA-binding domain superfamily/Winged helix DNA-binding domain"/>
    <property type="match status" value="1"/>
</dbReference>
<dbReference type="PROSITE" id="PS50931">
    <property type="entry name" value="HTH_LYSR"/>
    <property type="match status" value="1"/>
</dbReference>
<name>A0A2W4ZCI5_9SPHN</name>
<dbReference type="InterPro" id="IPR036388">
    <property type="entry name" value="WH-like_DNA-bd_sf"/>
</dbReference>
<comment type="similarity">
    <text evidence="1">Belongs to the LysR transcriptional regulatory family.</text>
</comment>
<dbReference type="PRINTS" id="PR00039">
    <property type="entry name" value="HTHLYSR"/>
</dbReference>
<dbReference type="SUPFAM" id="SSF53850">
    <property type="entry name" value="Periplasmic binding protein-like II"/>
    <property type="match status" value="1"/>
</dbReference>
<keyword evidence="3" id="KW-0238">DNA-binding</keyword>
<dbReference type="PANTHER" id="PTHR30293:SF0">
    <property type="entry name" value="NITROGEN ASSIMILATION REGULATORY PROTEIN NAC"/>
    <property type="match status" value="1"/>
</dbReference>
<evidence type="ECO:0000256" key="5">
    <source>
        <dbReference type="ARBA" id="ARBA00023163"/>
    </source>
</evidence>
<dbReference type="Proteomes" id="UP000248614">
    <property type="component" value="Unassembled WGS sequence"/>
</dbReference>
<dbReference type="CDD" id="cd08433">
    <property type="entry name" value="PBP2_Nac"/>
    <property type="match status" value="1"/>
</dbReference>
<keyword evidence="5" id="KW-0804">Transcription</keyword>
<sequence length="310" mass="34035">MEISQIKTLIHVAELGSISKAADRLGIAQPALSRQIRMLEQELKAPLFIRHGRGMIPTELGRQILIPAGEILGRLDDMRQLADEGRTSFLGRVRFGMTPTVAEIMTVPLAKRVREAHPRLSLCFSSAFSGHLLDWLKREELDCCVAYDPEATGAVRTRPILLETLLAVGNADSSLRDDRPMTIAEFSQERLVLPSPLHGLRRIADQCAARAGVQLVPALEADSFGAMIDLVKAGYGLTILPPAPIYQRIRSGELKTAPLIHPTPSRRVVMTYPADRPISPATRFTGEVFATIAAQLVEQNIWAGQLIPES</sequence>
<evidence type="ECO:0000259" key="6">
    <source>
        <dbReference type="PROSITE" id="PS50931"/>
    </source>
</evidence>
<evidence type="ECO:0000256" key="1">
    <source>
        <dbReference type="ARBA" id="ARBA00009437"/>
    </source>
</evidence>
<evidence type="ECO:0000256" key="3">
    <source>
        <dbReference type="ARBA" id="ARBA00023125"/>
    </source>
</evidence>
<evidence type="ECO:0000313" key="7">
    <source>
        <dbReference type="EMBL" id="PZO79994.1"/>
    </source>
</evidence>
<protein>
    <submittedName>
        <fullName evidence="7">LysR family transcriptional regulator</fullName>
    </submittedName>
</protein>
<organism evidence="7 8">
    <name type="scientific">Sphingomonas hengshuiensis</name>
    <dbReference type="NCBI Taxonomy" id="1609977"/>
    <lineage>
        <taxon>Bacteria</taxon>
        <taxon>Pseudomonadati</taxon>
        <taxon>Pseudomonadota</taxon>
        <taxon>Alphaproteobacteria</taxon>
        <taxon>Sphingomonadales</taxon>
        <taxon>Sphingomonadaceae</taxon>
        <taxon>Sphingomonas</taxon>
    </lineage>
</organism>
<accession>A0A2W4ZCI5</accession>
<evidence type="ECO:0000256" key="4">
    <source>
        <dbReference type="ARBA" id="ARBA00023159"/>
    </source>
</evidence>
<evidence type="ECO:0000313" key="8">
    <source>
        <dbReference type="Proteomes" id="UP000248614"/>
    </source>
</evidence>
<dbReference type="PANTHER" id="PTHR30293">
    <property type="entry name" value="TRANSCRIPTIONAL REGULATORY PROTEIN NAC-RELATED"/>
    <property type="match status" value="1"/>
</dbReference>
<proteinExistence type="inferred from homology"/>
<evidence type="ECO:0000256" key="2">
    <source>
        <dbReference type="ARBA" id="ARBA00023015"/>
    </source>
</evidence>
<dbReference type="AlphaFoldDB" id="A0A2W4ZCI5"/>
<dbReference type="Pfam" id="PF03466">
    <property type="entry name" value="LysR_substrate"/>
    <property type="match status" value="1"/>
</dbReference>
<dbReference type="EMBL" id="QFNF01000005">
    <property type="protein sequence ID" value="PZO79994.1"/>
    <property type="molecule type" value="Genomic_DNA"/>
</dbReference>
<dbReference type="GO" id="GO:0003700">
    <property type="term" value="F:DNA-binding transcription factor activity"/>
    <property type="evidence" value="ECO:0007669"/>
    <property type="project" value="InterPro"/>
</dbReference>
<dbReference type="InterPro" id="IPR005119">
    <property type="entry name" value="LysR_subst-bd"/>
</dbReference>
<dbReference type="Pfam" id="PF00126">
    <property type="entry name" value="HTH_1"/>
    <property type="match status" value="1"/>
</dbReference>
<gene>
    <name evidence="7" type="ORF">DI632_03540</name>
</gene>
<dbReference type="InterPro" id="IPR000847">
    <property type="entry name" value="LysR_HTH_N"/>
</dbReference>
<comment type="caution">
    <text evidence="7">The sequence shown here is derived from an EMBL/GenBank/DDBJ whole genome shotgun (WGS) entry which is preliminary data.</text>
</comment>
<dbReference type="GO" id="GO:0003677">
    <property type="term" value="F:DNA binding"/>
    <property type="evidence" value="ECO:0007669"/>
    <property type="project" value="UniProtKB-KW"/>
</dbReference>
<dbReference type="SUPFAM" id="SSF46785">
    <property type="entry name" value="Winged helix' DNA-binding domain"/>
    <property type="match status" value="1"/>
</dbReference>
<feature type="domain" description="HTH lysR-type" evidence="6">
    <location>
        <begin position="1"/>
        <end position="58"/>
    </location>
</feature>